<dbReference type="GO" id="GO:0016747">
    <property type="term" value="F:acyltransferase activity, transferring groups other than amino-acyl groups"/>
    <property type="evidence" value="ECO:0007669"/>
    <property type="project" value="InterPro"/>
</dbReference>
<feature type="domain" description="Acyltransferase 3" evidence="3">
    <location>
        <begin position="203"/>
        <end position="602"/>
    </location>
</feature>
<evidence type="ECO:0000313" key="5">
    <source>
        <dbReference type="Proteomes" id="UP001295684"/>
    </source>
</evidence>
<feature type="signal peptide" evidence="2">
    <location>
        <begin position="1"/>
        <end position="17"/>
    </location>
</feature>
<feature type="transmembrane region" description="Helical" evidence="1">
    <location>
        <begin position="550"/>
        <end position="567"/>
    </location>
</feature>
<feature type="transmembrane region" description="Helical" evidence="1">
    <location>
        <begin position="507"/>
        <end position="529"/>
    </location>
</feature>
<feature type="transmembrane region" description="Helical" evidence="1">
    <location>
        <begin position="351"/>
        <end position="373"/>
    </location>
</feature>
<dbReference type="InterPro" id="IPR052728">
    <property type="entry name" value="O2_lipid_transport_reg"/>
</dbReference>
<dbReference type="EMBL" id="CAMPGE010001937">
    <property type="protein sequence ID" value="CAI2360740.1"/>
    <property type="molecule type" value="Genomic_DNA"/>
</dbReference>
<comment type="caution">
    <text evidence="4">The sequence shown here is derived from an EMBL/GenBank/DDBJ whole genome shotgun (WGS) entry which is preliminary data.</text>
</comment>
<feature type="transmembrane region" description="Helical" evidence="1">
    <location>
        <begin position="248"/>
        <end position="267"/>
    </location>
</feature>
<dbReference type="PANTHER" id="PTHR11161">
    <property type="entry name" value="O-ACYLTRANSFERASE"/>
    <property type="match status" value="1"/>
</dbReference>
<feature type="transmembrane region" description="Helical" evidence="1">
    <location>
        <begin position="380"/>
        <end position="401"/>
    </location>
</feature>
<evidence type="ECO:0000256" key="1">
    <source>
        <dbReference type="SAM" id="Phobius"/>
    </source>
</evidence>
<protein>
    <recommendedName>
        <fullName evidence="3">Acyltransferase 3 domain-containing protein</fullName>
    </recommendedName>
</protein>
<dbReference type="AlphaFoldDB" id="A0AAD1U3H1"/>
<keyword evidence="5" id="KW-1185">Reference proteome</keyword>
<gene>
    <name evidence="4" type="ORF">ECRASSUSDP1_LOCUS2045</name>
</gene>
<feature type="transmembrane region" description="Helical" evidence="1">
    <location>
        <begin position="470"/>
        <end position="487"/>
    </location>
</feature>
<dbReference type="Pfam" id="PF01757">
    <property type="entry name" value="Acyl_transf_3"/>
    <property type="match status" value="1"/>
</dbReference>
<keyword evidence="1" id="KW-0472">Membrane</keyword>
<proteinExistence type="predicted"/>
<feature type="chain" id="PRO_5042204913" description="Acyltransferase 3 domain-containing protein" evidence="2">
    <location>
        <begin position="18"/>
        <end position="672"/>
    </location>
</feature>
<evidence type="ECO:0000313" key="4">
    <source>
        <dbReference type="EMBL" id="CAI2360740.1"/>
    </source>
</evidence>
<dbReference type="Proteomes" id="UP001295684">
    <property type="component" value="Unassembled WGS sequence"/>
</dbReference>
<organism evidence="4 5">
    <name type="scientific">Euplotes crassus</name>
    <dbReference type="NCBI Taxonomy" id="5936"/>
    <lineage>
        <taxon>Eukaryota</taxon>
        <taxon>Sar</taxon>
        <taxon>Alveolata</taxon>
        <taxon>Ciliophora</taxon>
        <taxon>Intramacronucleata</taxon>
        <taxon>Spirotrichea</taxon>
        <taxon>Hypotrichia</taxon>
        <taxon>Euplotida</taxon>
        <taxon>Euplotidae</taxon>
        <taxon>Moneuplotes</taxon>
    </lineage>
</organism>
<dbReference type="InterPro" id="IPR002656">
    <property type="entry name" value="Acyl_transf_3_dom"/>
</dbReference>
<feature type="transmembrane region" description="Helical" evidence="1">
    <location>
        <begin position="288"/>
        <end position="309"/>
    </location>
</feature>
<evidence type="ECO:0000259" key="3">
    <source>
        <dbReference type="Pfam" id="PF01757"/>
    </source>
</evidence>
<feature type="transmembrane region" description="Helical" evidence="1">
    <location>
        <begin position="208"/>
        <end position="228"/>
    </location>
</feature>
<feature type="transmembrane region" description="Helical" evidence="1">
    <location>
        <begin position="127"/>
        <end position="147"/>
    </location>
</feature>
<keyword evidence="1" id="KW-1133">Transmembrane helix</keyword>
<evidence type="ECO:0000256" key="2">
    <source>
        <dbReference type="SAM" id="SignalP"/>
    </source>
</evidence>
<keyword evidence="2" id="KW-0732">Signal</keyword>
<accession>A0AAD1U3H1</accession>
<keyword evidence="1" id="KW-0812">Transmembrane</keyword>
<name>A0AAD1U3H1_EUPCR</name>
<reference evidence="4" key="1">
    <citation type="submission" date="2023-07" db="EMBL/GenBank/DDBJ databases">
        <authorList>
            <consortium name="AG Swart"/>
            <person name="Singh M."/>
            <person name="Singh A."/>
            <person name="Seah K."/>
            <person name="Emmerich C."/>
        </authorList>
    </citation>
    <scope>NUCLEOTIDE SEQUENCE</scope>
    <source>
        <strain evidence="4">DP1</strain>
    </source>
</reference>
<dbReference type="PANTHER" id="PTHR11161:SF0">
    <property type="entry name" value="O-ACYLTRANSFERASE LIKE PROTEIN"/>
    <property type="match status" value="1"/>
</dbReference>
<sequence>MSKTLLICLLIFCSVLAADKKKPSCAAAAIQALSGEKLTTILTSTGKTINDLGDYDLCEATPGLKHGTFAFAVKPIGFIYLGVCLPDICTAEEVAPLGQSLLGMSNGTLLNSKFVFHRDETISVTPLRIIGFIVFGLLAIIYIMGVITEYTSLFNRGPSSEAGADVAKNKTVLGKAFLSFSPTRNLWKLFYSPFNSDDPLKVLNGVRVLSMLYVILGHAYYNVLLIPASNPTYIPEITQPLWWQPIPGGFFAVDVFFYLSAFLGSYMMLSKFERSKCLNFGMIYFHRFYRLAPNVFLLIFFAMTFYAYLGSGPVWFEQREKWIKDCPTTFWAYITFVNSIYPGDANGCVGWLWYLSHDMLFFLFLPFQVLLYYRARKVSYIIAYTLLAGNLILVAWLTIHFDVGTSILTNPVEGRKLYFKPWARFGSYQVGMIFGYMYYEYVKGNTPEGKKSTIGYKFFKSVQISKGLRWFFYVLGIGIMLVMVFIVTPDNRRFLRGRYWGNTFAAIYSSLCRPLYVTGLALVLMGPIVGKNEFLQIFLGSRFWAPWAKVAFYSYMVHLFVFTWYFGQMRQSFFLNHKGILWSYFGVIFISIFVATFFSVLFEAPWMQLEKLVLFPPRKKKKVEKLEEEPSLEIMKYNTGLQDKLDDTEVSDTYDTYVDEQSNLKKRAKDSF</sequence>
<feature type="transmembrane region" description="Helical" evidence="1">
    <location>
        <begin position="579"/>
        <end position="602"/>
    </location>
</feature>